<evidence type="ECO:0000256" key="1">
    <source>
        <dbReference type="PIRNR" id="PIRNR006386"/>
    </source>
</evidence>
<evidence type="ECO:0000256" key="2">
    <source>
        <dbReference type="PIRSR" id="PIRSR006386-1"/>
    </source>
</evidence>
<feature type="domain" description="DSBA-like thioredoxin" evidence="3">
    <location>
        <begin position="4"/>
        <end position="191"/>
    </location>
</feature>
<dbReference type="GO" id="GO:0006749">
    <property type="term" value="P:glutathione metabolic process"/>
    <property type="evidence" value="ECO:0007669"/>
    <property type="project" value="TreeGrafter"/>
</dbReference>
<gene>
    <name evidence="4" type="ORF">NBRC116187_24750</name>
    <name evidence="5" type="ORF">SAMN05216271_2249</name>
</gene>
<dbReference type="CDD" id="cd03022">
    <property type="entry name" value="DsbA_HCCA_Iso"/>
    <property type="match status" value="1"/>
</dbReference>
<dbReference type="EMBL" id="LT629763">
    <property type="protein sequence ID" value="SDS58671.1"/>
    <property type="molecule type" value="Genomic_DNA"/>
</dbReference>
<name>A0A1H1TF40_9GAMM</name>
<dbReference type="GO" id="GO:0018845">
    <property type="term" value="F:2-hydroxychromene-2-carboxylate isomerase activity"/>
    <property type="evidence" value="ECO:0007669"/>
    <property type="project" value="UniProtKB-UniRule"/>
</dbReference>
<evidence type="ECO:0000259" key="3">
    <source>
        <dbReference type="Pfam" id="PF01323"/>
    </source>
</evidence>
<dbReference type="GO" id="GO:0004364">
    <property type="term" value="F:glutathione transferase activity"/>
    <property type="evidence" value="ECO:0007669"/>
    <property type="project" value="TreeGrafter"/>
</dbReference>
<keyword evidence="7" id="KW-1185">Reference proteome</keyword>
<dbReference type="InterPro" id="IPR051924">
    <property type="entry name" value="GST_Kappa/NadH"/>
</dbReference>
<reference evidence="4 7" key="3">
    <citation type="submission" date="2024-04" db="EMBL/GenBank/DDBJ databases">
        <title>Draft genome sequence of Halopseudomonas sabulinigri NBRC 116187.</title>
        <authorList>
            <person name="Miyakawa T."/>
            <person name="Kusuya Y."/>
            <person name="Miura T."/>
        </authorList>
    </citation>
    <scope>NUCLEOTIDE SEQUENCE [LARGE SCALE GENOMIC DNA]</scope>
    <source>
        <strain evidence="4 7">4NH20-0042</strain>
    </source>
</reference>
<keyword evidence="1 5" id="KW-0413">Isomerase</keyword>
<organism evidence="5 6">
    <name type="scientific">Halopseudomonas sabulinigri</name>
    <dbReference type="NCBI Taxonomy" id="472181"/>
    <lineage>
        <taxon>Bacteria</taxon>
        <taxon>Pseudomonadati</taxon>
        <taxon>Pseudomonadota</taxon>
        <taxon>Gammaproteobacteria</taxon>
        <taxon>Pseudomonadales</taxon>
        <taxon>Pseudomonadaceae</taxon>
        <taxon>Halopseudomonas</taxon>
    </lineage>
</organism>
<evidence type="ECO:0000313" key="5">
    <source>
        <dbReference type="EMBL" id="SDS58671.1"/>
    </source>
</evidence>
<feature type="active site" description="Nucleophile" evidence="2">
    <location>
        <position position="13"/>
    </location>
</feature>
<dbReference type="PANTHER" id="PTHR42943">
    <property type="entry name" value="GLUTATHIONE S-TRANSFERASE KAPPA"/>
    <property type="match status" value="1"/>
</dbReference>
<dbReference type="Proteomes" id="UP000243413">
    <property type="component" value="Chromosome I"/>
</dbReference>
<reference evidence="5" key="1">
    <citation type="submission" date="2016-10" db="EMBL/GenBank/DDBJ databases">
        <authorList>
            <person name="de Groot N.N."/>
        </authorList>
    </citation>
    <scope>NUCLEOTIDE SEQUENCE [LARGE SCALE GENOMIC DNA]</scope>
    <source>
        <strain evidence="5">JCM 14963</strain>
    </source>
</reference>
<sequence length="195" mass="21129">MPHTVEFYFDFRSPYSYMAYSQLAHMGVEISLKPMIVLKVMEQVGNVPTTLICSAKARYARADLGRWAKRYGVPLNPADMKSVDGEACLRAVLAASSAADAASITEALYRACWGEAKALTNKQEILAVIAATGVDANAIDARMDSPEVVAALESSTNEAAARGVFGSPTMFVGEQMFFGNDRLDFLREALAHHAE</sequence>
<evidence type="ECO:0000313" key="7">
    <source>
        <dbReference type="Proteomes" id="UP001486808"/>
    </source>
</evidence>
<evidence type="ECO:0000313" key="6">
    <source>
        <dbReference type="Proteomes" id="UP000243413"/>
    </source>
</evidence>
<dbReference type="OrthoDB" id="5244108at2"/>
<evidence type="ECO:0000313" key="4">
    <source>
        <dbReference type="EMBL" id="GAA6132115.1"/>
    </source>
</evidence>
<accession>A0A1H1TF40</accession>
<dbReference type="InterPro" id="IPR036249">
    <property type="entry name" value="Thioredoxin-like_sf"/>
</dbReference>
<dbReference type="SUPFAM" id="SSF52833">
    <property type="entry name" value="Thioredoxin-like"/>
    <property type="match status" value="1"/>
</dbReference>
<dbReference type="PANTHER" id="PTHR42943:SF2">
    <property type="entry name" value="GLUTATHIONE S-TRANSFERASE KAPPA 1"/>
    <property type="match status" value="1"/>
</dbReference>
<dbReference type="EMBL" id="BAABWD010000003">
    <property type="protein sequence ID" value="GAA6132115.1"/>
    <property type="molecule type" value="Genomic_DNA"/>
</dbReference>
<dbReference type="PIRSF" id="PIRSF006386">
    <property type="entry name" value="HCCAis_GSTk"/>
    <property type="match status" value="1"/>
</dbReference>
<dbReference type="RefSeq" id="WP_092286659.1">
    <property type="nucleotide sequence ID" value="NZ_BAABWD010000003.1"/>
</dbReference>
<dbReference type="GO" id="GO:1901170">
    <property type="term" value="P:naphthalene catabolic process"/>
    <property type="evidence" value="ECO:0007669"/>
    <property type="project" value="InterPro"/>
</dbReference>
<dbReference type="InterPro" id="IPR044087">
    <property type="entry name" value="NahD-like"/>
</dbReference>
<dbReference type="AlphaFoldDB" id="A0A1H1TF40"/>
<dbReference type="InterPro" id="IPR014440">
    <property type="entry name" value="HCCAis_GSTk"/>
</dbReference>
<proteinExistence type="inferred from homology"/>
<dbReference type="STRING" id="472181.SAMN05216271_2249"/>
<reference evidence="6" key="2">
    <citation type="submission" date="2016-10" db="EMBL/GenBank/DDBJ databases">
        <authorList>
            <person name="Varghese N."/>
            <person name="Submissions S."/>
        </authorList>
    </citation>
    <scope>NUCLEOTIDE SEQUENCE [LARGE SCALE GENOMIC DNA]</scope>
    <source>
        <strain evidence="6">JCM 14963</strain>
    </source>
</reference>
<dbReference type="InterPro" id="IPR001853">
    <property type="entry name" value="DSBA-like_thioredoxin_dom"/>
</dbReference>
<dbReference type="Gene3D" id="3.40.30.10">
    <property type="entry name" value="Glutaredoxin"/>
    <property type="match status" value="1"/>
</dbReference>
<protein>
    <recommendedName>
        <fullName evidence="1">2-hydroxychromene-2-carboxylate isomerase</fullName>
        <ecNumber evidence="1">5.99.1.4</ecNumber>
    </recommendedName>
</protein>
<comment type="similarity">
    <text evidence="1">Belongs to the GST superfamily. NadH family.</text>
</comment>
<dbReference type="GO" id="GO:0004602">
    <property type="term" value="F:glutathione peroxidase activity"/>
    <property type="evidence" value="ECO:0007669"/>
    <property type="project" value="TreeGrafter"/>
</dbReference>
<comment type="catalytic activity">
    <reaction evidence="1">
        <text>2-hydroxychromene-2-carboxylate = (3E)-4-(2-hydroxyphenyl)-2-oxobut-3-enoate</text>
        <dbReference type="Rhea" id="RHEA:27401"/>
        <dbReference type="ChEBI" id="CHEBI:59350"/>
        <dbReference type="ChEBI" id="CHEBI:59353"/>
        <dbReference type="EC" id="5.99.1.4"/>
    </reaction>
</comment>
<dbReference type="Pfam" id="PF01323">
    <property type="entry name" value="DSBA"/>
    <property type="match status" value="1"/>
</dbReference>
<dbReference type="EC" id="5.99.1.4" evidence="1"/>
<dbReference type="Proteomes" id="UP001486808">
    <property type="component" value="Unassembled WGS sequence"/>
</dbReference>